<dbReference type="GO" id="GO:0008233">
    <property type="term" value="F:peptidase activity"/>
    <property type="evidence" value="ECO:0007669"/>
    <property type="project" value="UniProtKB-KW"/>
</dbReference>
<evidence type="ECO:0000256" key="2">
    <source>
        <dbReference type="ARBA" id="ARBA00022801"/>
    </source>
</evidence>
<keyword evidence="2" id="KW-0378">Hydrolase</keyword>
<dbReference type="PANTHER" id="PTHR30217">
    <property type="entry name" value="PEPTIDASE U32 FAMILY"/>
    <property type="match status" value="1"/>
</dbReference>
<evidence type="ECO:0000313" key="5">
    <source>
        <dbReference type="Proteomes" id="UP000008074"/>
    </source>
</evidence>
<evidence type="ECO:0000256" key="3">
    <source>
        <dbReference type="ARBA" id="ARBA00038374"/>
    </source>
</evidence>
<evidence type="ECO:0000256" key="1">
    <source>
        <dbReference type="ARBA" id="ARBA00022670"/>
    </source>
</evidence>
<dbReference type="AlphaFoldDB" id="C7LJZ3"/>
<evidence type="ECO:0000313" key="4">
    <source>
        <dbReference type="EMBL" id="ACU52755.1"/>
    </source>
</evidence>
<sequence length="416" mass="47556">MHKSKKVELLAPVGSFEALEAAINSGADSIYFGLDQLNMRTRSVNNFYISDIPFIVKQCKNKNIKTYLTINTIIYDHDFFLIKKIANNAKKFGIDAIIAMDQSIINYAKSINLKVHISTQLNITNIESIKFYSFFADTIVLSRELSLIQIKNIISNIKKNKILGPSGKLIKIEIFCHGALCMAISGKCYLSFHSYNSSANRGSCKQNCRKNYTLIEKNSGIYLDVKNESLLSSKDLCTINFLDKIIDSGISLLKIEGRARSPEYVANTTSCYREAIDLILKKKPIPESKINFWLQKLNNVYNRGFYSGYYLGNKIEKWSTKNKVDFFYPKKKIYLGKVKNFYKKSMIGEFLIESFNLKLNDSIYIIGMKTGIKKTFVKSLMVNDIKTNIAFKGDLCTFPINFNIKLSDKLYKIIEK</sequence>
<dbReference type="PANTHER" id="PTHR30217:SF6">
    <property type="entry name" value="TRNA HYDROXYLATION PROTEIN P"/>
    <property type="match status" value="1"/>
</dbReference>
<proteinExistence type="inferred from homology"/>
<dbReference type="GO" id="GO:0006508">
    <property type="term" value="P:proteolysis"/>
    <property type="evidence" value="ECO:0007669"/>
    <property type="project" value="UniProtKB-KW"/>
</dbReference>
<dbReference type="Proteomes" id="UP000008074">
    <property type="component" value="Chromosome"/>
</dbReference>
<dbReference type="KEGG" id="sms:SMDSEM_024"/>
<dbReference type="InterPro" id="IPR051454">
    <property type="entry name" value="RNA/ubiquinone_mod_enzymes"/>
</dbReference>
<dbReference type="PROSITE" id="PS01276">
    <property type="entry name" value="PEPTIDASE_U32"/>
    <property type="match status" value="1"/>
</dbReference>
<name>C7LJZ3_KARMS</name>
<keyword evidence="1" id="KW-0645">Protease</keyword>
<reference evidence="4 5" key="1">
    <citation type="journal article" date="2009" name="Proc. Natl. Acad. Sci. U.S.A.">
        <title>Convergent evolution of metabolic roles in bacterial co-symbionts of insects.</title>
        <authorList>
            <person name="McCutcheon J.P."/>
            <person name="McDonald B.R."/>
            <person name="Moran N.A."/>
        </authorList>
    </citation>
    <scope>NUCLEOTIDE SEQUENCE [LARGE SCALE GENOMIC DNA]</scope>
    <source>
        <strain evidence="4 5">SMDSEM</strain>
    </source>
</reference>
<organism evidence="4 5">
    <name type="scientific">Karelsulcia muelleri (strain SMDSEM)</name>
    <name type="common">Sulcia muelleri</name>
    <dbReference type="NCBI Taxonomy" id="595499"/>
    <lineage>
        <taxon>Bacteria</taxon>
        <taxon>Pseudomonadati</taxon>
        <taxon>Bacteroidota</taxon>
        <taxon>Flavobacteriia</taxon>
        <taxon>Flavobacteriales</taxon>
        <taxon>Candidatus Karelsulcia</taxon>
    </lineage>
</organism>
<dbReference type="Pfam" id="PF01136">
    <property type="entry name" value="Peptidase_U32"/>
    <property type="match status" value="1"/>
</dbReference>
<protein>
    <submittedName>
        <fullName evidence="4">Putative peptidase U32</fullName>
    </submittedName>
</protein>
<dbReference type="EMBL" id="CP001605">
    <property type="protein sequence ID" value="ACU52755.1"/>
    <property type="molecule type" value="Genomic_DNA"/>
</dbReference>
<dbReference type="STRING" id="595499.SMDSEM_024"/>
<dbReference type="HOGENOM" id="CLU_011540_0_1_10"/>
<comment type="similarity">
    <text evidence="3">Belongs to the peptidase U32 family.</text>
</comment>
<dbReference type="InterPro" id="IPR001539">
    <property type="entry name" value="Peptidase_U32"/>
</dbReference>
<gene>
    <name evidence="4" type="ordered locus">SMDSEM_024</name>
</gene>
<dbReference type="MEROPS" id="U32.001"/>
<accession>C7LJZ3</accession>